<gene>
    <name evidence="2" type="ordered locus">ACMV_P1_02020</name>
</gene>
<organism evidence="2 3">
    <name type="scientific">Acidiphilium multivorum (strain DSM 11245 / JCM 8867 / NBRC 100883 / AIU 301)</name>
    <dbReference type="NCBI Taxonomy" id="926570"/>
    <lineage>
        <taxon>Bacteria</taxon>
        <taxon>Pseudomonadati</taxon>
        <taxon>Pseudomonadota</taxon>
        <taxon>Alphaproteobacteria</taxon>
        <taxon>Acetobacterales</taxon>
        <taxon>Acidocellaceae</taxon>
        <taxon>Acidiphilium</taxon>
    </lineage>
</organism>
<accession>F0J7D1</accession>
<dbReference type="Proteomes" id="UP000007100">
    <property type="component" value="Plasmid pACMV1"/>
</dbReference>
<feature type="domain" description="Transposase IS66 central" evidence="1">
    <location>
        <begin position="25"/>
        <end position="85"/>
    </location>
</feature>
<name>F0J7D1_ACIMA</name>
<reference evidence="2 3" key="1">
    <citation type="submission" date="2010-12" db="EMBL/GenBank/DDBJ databases">
        <title>Whole genome sequence of Acidiphilium multivorum AIU301.</title>
        <authorList>
            <person name="Narita-Yamada S."/>
            <person name="Nakamura S."/>
            <person name="Ito N."/>
            <person name="Takarada H."/>
            <person name="Katano Y."/>
            <person name="Nakazawa H."/>
            <person name="Hosoyama A."/>
            <person name="Yamada R."/>
            <person name="Fujita N."/>
        </authorList>
    </citation>
    <scope>NUCLEOTIDE SEQUENCE [LARGE SCALE GENOMIC DNA]</scope>
    <source>
        <strain evidence="3">DSM 11245 / JCM 8867 / AIU301</strain>
        <plasmid evidence="2 3">pACMV1</plasmid>
    </source>
</reference>
<evidence type="ECO:0000259" key="1">
    <source>
        <dbReference type="Pfam" id="PF03050"/>
    </source>
</evidence>
<dbReference type="EMBL" id="AP012036">
    <property type="protein sequence ID" value="BAJ82998.1"/>
    <property type="molecule type" value="Genomic_DNA"/>
</dbReference>
<dbReference type="AlphaFoldDB" id="F0J7D1"/>
<geneLocation type="plasmid" evidence="2 3">
    <name>pACMV1</name>
</geneLocation>
<evidence type="ECO:0000313" key="2">
    <source>
        <dbReference type="EMBL" id="BAJ82998.1"/>
    </source>
</evidence>
<dbReference type="InterPro" id="IPR004291">
    <property type="entry name" value="Transposase_IS66_central"/>
</dbReference>
<proteinExistence type="predicted"/>
<sequence>MDAPRSRLQLAERQRCRVSRGESSLFAAVDHNHSVSTLADQVGAACHALVPLYRLIETDVHAAARLHSGDTTVPVMARDKTDTARFTLGNLHTARRVTPISGKHLV</sequence>
<keyword evidence="3" id="KW-1185">Reference proteome</keyword>
<dbReference type="KEGG" id="amv:ACMV_P1_02020"/>
<dbReference type="HOGENOM" id="CLU_2217309_0_0_5"/>
<evidence type="ECO:0000313" key="3">
    <source>
        <dbReference type="Proteomes" id="UP000007100"/>
    </source>
</evidence>
<keyword evidence="2" id="KW-0614">Plasmid</keyword>
<dbReference type="Pfam" id="PF03050">
    <property type="entry name" value="DDE_Tnp_IS66"/>
    <property type="match status" value="1"/>
</dbReference>
<protein>
    <submittedName>
        <fullName evidence="2">Putative transposase</fullName>
    </submittedName>
</protein>